<dbReference type="Gene3D" id="1.10.1330.10">
    <property type="entry name" value="Dockerin domain"/>
    <property type="match status" value="1"/>
</dbReference>
<dbReference type="GO" id="GO:0000272">
    <property type="term" value="P:polysaccharide catabolic process"/>
    <property type="evidence" value="ECO:0007669"/>
    <property type="project" value="InterPro"/>
</dbReference>
<dbReference type="EC" id="3.2.1.78" evidence="3"/>
<dbReference type="EMBL" id="HG917869">
    <property type="protein sequence ID" value="CDM70443.1"/>
    <property type="molecule type" value="Genomic_DNA"/>
</dbReference>
<dbReference type="InterPro" id="IPR045053">
    <property type="entry name" value="MAN-like"/>
</dbReference>
<keyword evidence="5" id="KW-0732">Signal</keyword>
<dbReference type="PANTHER" id="PTHR31451">
    <property type="match status" value="1"/>
</dbReference>
<dbReference type="InterPro" id="IPR013780">
    <property type="entry name" value="Glyco_hydro_b"/>
</dbReference>
<dbReference type="InterPro" id="IPR016134">
    <property type="entry name" value="Dockerin_dom"/>
</dbReference>
<dbReference type="InterPro" id="IPR017853">
    <property type="entry name" value="GH"/>
</dbReference>
<evidence type="ECO:0000256" key="1">
    <source>
        <dbReference type="ARBA" id="ARBA00001678"/>
    </source>
</evidence>
<dbReference type="SUPFAM" id="SSF51445">
    <property type="entry name" value="(Trans)glycosidases"/>
    <property type="match status" value="2"/>
</dbReference>
<evidence type="ECO:0000256" key="6">
    <source>
        <dbReference type="ARBA" id="ARBA00022801"/>
    </source>
</evidence>
<sequence length="953" mass="108056">MKIKNVFNLLKKTSYRSTLNNINITINTEEDIKNISPYIYGINYDFLNNEGTIPSVATACRLGGNRFTGYNWENNASNAGKDWMHYSDNYLTMNIPESEENIPGKVVTNFKEHCITNNIPYSFVTVQMAGYVSKDKDGIVTEEETAPSSRWVKTINRNSEEYSSSPDLNDDYVYMDEFINFLLNKYGDASTINGIKGYCLDNEPGLWAETHPRIHPEKVKCSELIEKSTDTAKMIKDLDNSAETFGPILYGMTAYESLQEAPDWSEVKGDYDWFVDYYLDEMKKASDNDNRRLLDVFAFNYYSEATGGGSRVVFGSDITNIECNKARIQAPRTLWDSSYVEDSWIGKYRKEFIPIIPKMKSSIEKYYPDTKLSILEYNFGGADHISGGIAQADSFGIFANEGVYLTSYWPLSGDTNYIQAAYNLYRNYDGKKSTYGDIHVKSDTSDIENSSVYASLDSTDDSKLHIILINKNYDSDITIDVNLEGSGIYTSGKVWAFDENSSDIKELPEINNIDSNKFSYSIPKLTACHIVLNRVNSIIDTTDFVVTDGNKFKINDENFYFAGTNNYYLTFAPNAMVDDVFNSAKSMGLKVMRTWGFIDGESKSDVVMQPSLGVYDEDGFKKFDYVVKKASDYGIKLIVPFVNNWDEFGGMNQYIKWVGASKHDDFYTNSQCKEAFKKYIKHFLTRVNTYTGKQYMYDSTIMAFELANEPRCQSDPSGDTIYNWTKEISEFIKSIDKNHLVSIGDEGFFNRDSSDWNYSGGEGVDFDRLMTIDTIDFGTFHLYPDGWNRSVEWGTTWIVDHINAGKALNKPVVLEEFGVKSNKDEVYKLWGDTVVNNDGAGLMSWILTGIGYDGNLYPDYDGFRIVYPSSTATVLSETAAKLNEKSINTSILGDVNNDGAINVLDYLVMQKYVLGKTESIDLTRGDLNKDNKVNSSDLLLLRKFLVKIISKFN</sequence>
<dbReference type="CDD" id="cd14256">
    <property type="entry name" value="Dockerin_I"/>
    <property type="match status" value="1"/>
</dbReference>
<keyword evidence="7 9" id="KW-0326">Glycosidase</keyword>
<dbReference type="InterPro" id="IPR036439">
    <property type="entry name" value="Dockerin_dom_sf"/>
</dbReference>
<dbReference type="PROSITE" id="PS00018">
    <property type="entry name" value="EF_HAND_1"/>
    <property type="match status" value="1"/>
</dbReference>
<evidence type="ECO:0000256" key="2">
    <source>
        <dbReference type="ARBA" id="ARBA00004613"/>
    </source>
</evidence>
<keyword evidence="10" id="KW-1185">Reference proteome</keyword>
<keyword evidence="6 9" id="KW-0378">Hydrolase</keyword>
<dbReference type="Pfam" id="PF26410">
    <property type="entry name" value="GH5_mannosidase"/>
    <property type="match status" value="1"/>
</dbReference>
<dbReference type="PATRIC" id="fig|1216932.3.peg.3301"/>
<dbReference type="KEGG" id="clt:CM240_3326"/>
<evidence type="ECO:0000256" key="4">
    <source>
        <dbReference type="ARBA" id="ARBA00022525"/>
    </source>
</evidence>
<comment type="subcellular location">
    <subcellularLocation>
        <location evidence="2">Secreted</location>
    </subcellularLocation>
</comment>
<dbReference type="SUPFAM" id="SSF63446">
    <property type="entry name" value="Type I dockerin domain"/>
    <property type="match status" value="1"/>
</dbReference>
<reference evidence="9 10" key="1">
    <citation type="submission" date="2013-11" db="EMBL/GenBank/DDBJ databases">
        <title>Complete genome sequence of Clostridum sp. M2/40.</title>
        <authorList>
            <person name="Wibberg D."/>
            <person name="Puehler A."/>
            <person name="Schlueter A."/>
        </authorList>
    </citation>
    <scope>NUCLEOTIDE SEQUENCE [LARGE SCALE GENOMIC DNA]</scope>
    <source>
        <strain evidence="10">M2/40</strain>
    </source>
</reference>
<dbReference type="InterPro" id="IPR024745">
    <property type="entry name" value="GH44_cat"/>
</dbReference>
<dbReference type="HOGENOM" id="CLU_309213_0_0_9"/>
<dbReference type="Proteomes" id="UP000019426">
    <property type="component" value="Chromosome M2/40_rep2"/>
</dbReference>
<dbReference type="GO" id="GO:0016985">
    <property type="term" value="F:mannan endo-1,4-beta-mannosidase activity"/>
    <property type="evidence" value="ECO:0007669"/>
    <property type="project" value="UniProtKB-EC"/>
</dbReference>
<organism evidence="9 10">
    <name type="scientific">Clostridium bornimense</name>
    <dbReference type="NCBI Taxonomy" id="1216932"/>
    <lineage>
        <taxon>Bacteria</taxon>
        <taxon>Bacillati</taxon>
        <taxon>Bacillota</taxon>
        <taxon>Clostridia</taxon>
        <taxon>Eubacteriales</taxon>
        <taxon>Clostridiaceae</taxon>
        <taxon>Clostridium</taxon>
    </lineage>
</organism>
<dbReference type="InterPro" id="IPR002105">
    <property type="entry name" value="Dockerin_1_rpt"/>
</dbReference>
<gene>
    <name evidence="9" type="primary">celA2</name>
    <name evidence="9" type="ORF">CM240_3326</name>
</gene>
<dbReference type="GO" id="GO:0005576">
    <property type="term" value="C:extracellular region"/>
    <property type="evidence" value="ECO:0007669"/>
    <property type="project" value="UniProtKB-SubCell"/>
</dbReference>
<proteinExistence type="predicted"/>
<evidence type="ECO:0000256" key="3">
    <source>
        <dbReference type="ARBA" id="ARBA00012706"/>
    </source>
</evidence>
<accession>W6S145</accession>
<dbReference type="eggNOG" id="COG3934">
    <property type="taxonomic scope" value="Bacteria"/>
</dbReference>
<dbReference type="STRING" id="1216932.CM240_3326"/>
<dbReference type="SUPFAM" id="SSF51011">
    <property type="entry name" value="Glycosyl hydrolase domain"/>
    <property type="match status" value="1"/>
</dbReference>
<dbReference type="OrthoDB" id="9803686at2"/>
<comment type="catalytic activity">
    <reaction evidence="1">
        <text>Random hydrolysis of (1-&gt;4)-beta-D-mannosidic linkages in mannans, galactomannans and glucomannans.</text>
        <dbReference type="EC" id="3.2.1.78"/>
    </reaction>
</comment>
<dbReference type="AlphaFoldDB" id="W6S145"/>
<feature type="domain" description="Dockerin" evidence="8">
    <location>
        <begin position="888"/>
        <end position="953"/>
    </location>
</feature>
<keyword evidence="4" id="KW-0964">Secreted</keyword>
<dbReference type="PROSITE" id="PS00448">
    <property type="entry name" value="CLOS_CELLULOSOME_RPT"/>
    <property type="match status" value="1"/>
</dbReference>
<evidence type="ECO:0000256" key="5">
    <source>
        <dbReference type="ARBA" id="ARBA00022729"/>
    </source>
</evidence>
<dbReference type="eggNOG" id="COG2730">
    <property type="taxonomic scope" value="Bacteria"/>
</dbReference>
<dbReference type="Pfam" id="PF12891">
    <property type="entry name" value="Glyco_hydro_44"/>
    <property type="match status" value="1"/>
</dbReference>
<dbReference type="PROSITE" id="PS51766">
    <property type="entry name" value="DOCKERIN"/>
    <property type="match status" value="1"/>
</dbReference>
<dbReference type="Pfam" id="PF00404">
    <property type="entry name" value="Dockerin_1"/>
    <property type="match status" value="1"/>
</dbReference>
<dbReference type="InterPro" id="IPR001547">
    <property type="entry name" value="Glyco_hydro_5"/>
</dbReference>
<dbReference type="Gene3D" id="3.20.20.80">
    <property type="entry name" value="Glycosidases"/>
    <property type="match status" value="2"/>
</dbReference>
<dbReference type="Gene3D" id="2.60.40.1180">
    <property type="entry name" value="Golgi alpha-mannosidase II"/>
    <property type="match status" value="1"/>
</dbReference>
<evidence type="ECO:0000313" key="10">
    <source>
        <dbReference type="Proteomes" id="UP000019426"/>
    </source>
</evidence>
<evidence type="ECO:0000259" key="8">
    <source>
        <dbReference type="PROSITE" id="PS51766"/>
    </source>
</evidence>
<evidence type="ECO:0000256" key="7">
    <source>
        <dbReference type="ARBA" id="ARBA00023295"/>
    </source>
</evidence>
<protein>
    <recommendedName>
        <fullName evidence="3">mannan endo-1,4-beta-mannosidase</fullName>
        <ecNumber evidence="3">3.2.1.78</ecNumber>
    </recommendedName>
</protein>
<name>W6S145_9CLOT</name>
<dbReference type="RefSeq" id="WP_051483923.1">
    <property type="nucleotide sequence ID" value="NZ_HG917869.1"/>
</dbReference>
<dbReference type="PANTHER" id="PTHR31451:SF39">
    <property type="entry name" value="MANNAN ENDO-1,4-BETA-MANNOSIDASE 1"/>
    <property type="match status" value="1"/>
</dbReference>
<dbReference type="InterPro" id="IPR018247">
    <property type="entry name" value="EF_Hand_1_Ca_BS"/>
</dbReference>
<evidence type="ECO:0000313" key="9">
    <source>
        <dbReference type="EMBL" id="CDM70443.1"/>
    </source>
</evidence>